<keyword evidence="2 5" id="KW-0378">Hydrolase</keyword>
<keyword evidence="3 5" id="KW-0326">Glycosidase</keyword>
<dbReference type="GO" id="GO:0005975">
    <property type="term" value="P:carbohydrate metabolic process"/>
    <property type="evidence" value="ECO:0007669"/>
    <property type="project" value="InterPro"/>
</dbReference>
<dbReference type="GO" id="GO:0004563">
    <property type="term" value="F:beta-N-acetylhexosaminidase activity"/>
    <property type="evidence" value="ECO:0007669"/>
    <property type="project" value="UniProtKB-EC"/>
</dbReference>
<reference evidence="5" key="1">
    <citation type="submission" date="2022-05" db="EMBL/GenBank/DDBJ databases">
        <title>Novel bacterial taxa in a minimal lignocellulolytic consortium and its capacity to transform plastics disclosed by genome-resolved metagenomics.</title>
        <authorList>
            <person name="Rodriguez C.A.D."/>
            <person name="Diaz-Garcia L."/>
            <person name="Herrera K."/>
            <person name="Tarazona N.A."/>
            <person name="Sproer C."/>
            <person name="Overmann J."/>
            <person name="Jimenez D.J."/>
        </authorList>
    </citation>
    <scope>NUCLEOTIDE SEQUENCE</scope>
    <source>
        <strain evidence="5">MAG5</strain>
    </source>
</reference>
<comment type="similarity">
    <text evidence="1">Belongs to the glycosyl hydrolase 3 family.</text>
</comment>
<dbReference type="PANTHER" id="PTHR30480:SF16">
    <property type="entry name" value="GLYCOSIDE HYDROLASE FAMILY 3 DOMAIN PROTEIN"/>
    <property type="match status" value="1"/>
</dbReference>
<dbReference type="KEGG" id="plig:NAG76_11240"/>
<proteinExistence type="inferred from homology"/>
<dbReference type="Proteomes" id="UP001056756">
    <property type="component" value="Chromosome"/>
</dbReference>
<dbReference type="PANTHER" id="PTHR30480">
    <property type="entry name" value="BETA-HEXOSAMINIDASE-RELATED"/>
    <property type="match status" value="1"/>
</dbReference>
<dbReference type="SUPFAM" id="SSF52279">
    <property type="entry name" value="Beta-D-glucan exohydrolase, C-terminal domain"/>
    <property type="match status" value="1"/>
</dbReference>
<evidence type="ECO:0000256" key="1">
    <source>
        <dbReference type="ARBA" id="ARBA00005336"/>
    </source>
</evidence>
<organism evidence="5 6">
    <name type="scientific">Candidatus Pristimantibacillus lignocellulolyticus</name>
    <dbReference type="NCBI Taxonomy" id="2994561"/>
    <lineage>
        <taxon>Bacteria</taxon>
        <taxon>Bacillati</taxon>
        <taxon>Bacillota</taxon>
        <taxon>Bacilli</taxon>
        <taxon>Bacillales</taxon>
        <taxon>Paenibacillaceae</taxon>
        <taxon>Candidatus Pristimantibacillus</taxon>
    </lineage>
</organism>
<dbReference type="AlphaFoldDB" id="A0A9J6Z901"/>
<evidence type="ECO:0000313" key="5">
    <source>
        <dbReference type="EMBL" id="URN92475.1"/>
    </source>
</evidence>
<dbReference type="PRINTS" id="PR00133">
    <property type="entry name" value="GLHYDRLASE3"/>
</dbReference>
<dbReference type="InterPro" id="IPR001764">
    <property type="entry name" value="Glyco_hydro_3_N"/>
</dbReference>
<dbReference type="Gene3D" id="3.40.50.1700">
    <property type="entry name" value="Glycoside hydrolase family 3 C-terminal domain"/>
    <property type="match status" value="1"/>
</dbReference>
<gene>
    <name evidence="5" type="primary">nagZ</name>
    <name evidence="5" type="ORF">NAG76_11240</name>
</gene>
<dbReference type="InterPro" id="IPR050226">
    <property type="entry name" value="NagZ_Beta-hexosaminidase"/>
</dbReference>
<evidence type="ECO:0000259" key="4">
    <source>
        <dbReference type="Pfam" id="PF00933"/>
    </source>
</evidence>
<dbReference type="InterPro" id="IPR017853">
    <property type="entry name" value="GH"/>
</dbReference>
<dbReference type="EC" id="3.2.1.52" evidence="5"/>
<feature type="domain" description="Glycoside hydrolase family 3 N-terminal" evidence="4">
    <location>
        <begin position="9"/>
        <end position="333"/>
    </location>
</feature>
<evidence type="ECO:0000256" key="3">
    <source>
        <dbReference type="ARBA" id="ARBA00023295"/>
    </source>
</evidence>
<dbReference type="SUPFAM" id="SSF51445">
    <property type="entry name" value="(Trans)glycosidases"/>
    <property type="match status" value="1"/>
</dbReference>
<dbReference type="Gene3D" id="3.20.20.300">
    <property type="entry name" value="Glycoside hydrolase, family 3, N-terminal domain"/>
    <property type="match status" value="1"/>
</dbReference>
<dbReference type="NCBIfam" id="NF003740">
    <property type="entry name" value="PRK05337.1"/>
    <property type="match status" value="1"/>
</dbReference>
<protein>
    <submittedName>
        <fullName evidence="5">Beta-N-acetylhexosaminidase</fullName>
        <ecNumber evidence="5">3.2.1.52</ecNumber>
    </submittedName>
</protein>
<evidence type="ECO:0000256" key="2">
    <source>
        <dbReference type="ARBA" id="ARBA00022801"/>
    </source>
</evidence>
<name>A0A9J6Z901_9BACL</name>
<sequence>MIVDISKLTVKQKIGQIMMFGFDGHTIPSHIEMLFRDYHLGGIIYFRRNVGKSEQIKQLSDSLQQLSAQSNNIPLSIAIDQEGGMVARIDQDVTLMPGQMTLGATGNAQYAYEAGRISGMELAQMGITVNFAPVLDVNNNAKNPVIGIRSFGEKAELVAQLGKSMIDGYQQIGISACAKHFPGHGDTTADSHYELPSVAHDLERIHAIELVPFKAAIEAEVDMIMTAHVQFPAIEPDGKPATLSYRVLTELLREELGFRGLVVTDCLEMNAISQGIGVGRGAVESFKAGADLILVSHRLERQLAAFQAIELAIETGEISEARLDESVARILKVKYAQQQRMIQAQNQWHPIGDPNSQIICDEMMQSAATLVQDQHKNIPLAPEPTLVIWPEVRESTQVDEVIEQEMTLGSQLQQQGIIVDEVVIGNIPSKEEIDNIITKLSSQPIQQVVMGMYNATFSEGQHKLIQLLKALNLEHLVFISLRNPYDIELLSSEDTYICAYENRPAMIRALSQVLVGSKPFKGKLPVQLDFDNGVKQEA</sequence>
<dbReference type="Pfam" id="PF00933">
    <property type="entry name" value="Glyco_hydro_3"/>
    <property type="match status" value="1"/>
</dbReference>
<accession>A0A9J6Z901</accession>
<dbReference type="InterPro" id="IPR036962">
    <property type="entry name" value="Glyco_hydro_3_N_sf"/>
</dbReference>
<evidence type="ECO:0000313" key="6">
    <source>
        <dbReference type="Proteomes" id="UP001056756"/>
    </source>
</evidence>
<dbReference type="GO" id="GO:0009254">
    <property type="term" value="P:peptidoglycan turnover"/>
    <property type="evidence" value="ECO:0007669"/>
    <property type="project" value="TreeGrafter"/>
</dbReference>
<dbReference type="InterPro" id="IPR036881">
    <property type="entry name" value="Glyco_hydro_3_C_sf"/>
</dbReference>
<dbReference type="EMBL" id="CP097899">
    <property type="protein sequence ID" value="URN92475.1"/>
    <property type="molecule type" value="Genomic_DNA"/>
</dbReference>